<evidence type="ECO:0000259" key="2">
    <source>
        <dbReference type="PROSITE" id="PS50855"/>
    </source>
</evidence>
<feature type="transmembrane region" description="Helical" evidence="1">
    <location>
        <begin position="185"/>
        <end position="212"/>
    </location>
</feature>
<feature type="transmembrane region" description="Helical" evidence="1">
    <location>
        <begin position="304"/>
        <end position="325"/>
    </location>
</feature>
<dbReference type="InterPro" id="IPR036927">
    <property type="entry name" value="Cyt_c_oxase-like_su1_sf"/>
</dbReference>
<keyword evidence="1" id="KW-1133">Transmembrane helix</keyword>
<keyword evidence="4" id="KW-1185">Reference proteome</keyword>
<dbReference type="EC" id="1.9.3.1" evidence="3"/>
<dbReference type="InterPro" id="IPR000883">
    <property type="entry name" value="Cyt_C_Oxase_1"/>
</dbReference>
<dbReference type="PANTHER" id="PTHR10422:SF18">
    <property type="entry name" value="CYTOCHROME C OXIDASE SUBUNIT 1"/>
    <property type="match status" value="1"/>
</dbReference>
<dbReference type="PROSITE" id="PS50855">
    <property type="entry name" value="COX1"/>
    <property type="match status" value="1"/>
</dbReference>
<dbReference type="Proteomes" id="UP000294299">
    <property type="component" value="Chromosome NFRAN"/>
</dbReference>
<dbReference type="Pfam" id="PF00115">
    <property type="entry name" value="COX1"/>
    <property type="match status" value="1"/>
</dbReference>
<dbReference type="PANTHER" id="PTHR10422">
    <property type="entry name" value="CYTOCHROME C OXIDASE SUBUNIT 1"/>
    <property type="match status" value="1"/>
</dbReference>
<keyword evidence="1" id="KW-0472">Membrane</keyword>
<feature type="transmembrane region" description="Helical" evidence="1">
    <location>
        <begin position="452"/>
        <end position="473"/>
    </location>
</feature>
<keyword evidence="1" id="KW-0812">Transmembrane</keyword>
<dbReference type="CDD" id="cd00919">
    <property type="entry name" value="Heme_Cu_Oxidase_I"/>
    <property type="match status" value="1"/>
</dbReference>
<dbReference type="RefSeq" id="WP_134484725.1">
    <property type="nucleotide sequence ID" value="NZ_LR216287.1"/>
</dbReference>
<dbReference type="AlphaFoldDB" id="A0A484IFY2"/>
<reference evidence="3 4" key="1">
    <citation type="submission" date="2019-02" db="EMBL/GenBank/DDBJ databases">
        <authorList>
            <person name="Lehtovirta-Morley E L."/>
        </authorList>
    </citation>
    <scope>NUCLEOTIDE SEQUENCE [LARGE SCALE GENOMIC DNA]</scope>
    <source>
        <strain evidence="3">NFRAN1</strain>
    </source>
</reference>
<dbReference type="OrthoDB" id="33297at2157"/>
<protein>
    <submittedName>
        <fullName evidence="3">Cytochrome c oxidase subunit 1</fullName>
        <ecNumber evidence="3">1.9.3.1</ecNumber>
    </submittedName>
</protein>
<dbReference type="PRINTS" id="PR01165">
    <property type="entry name" value="CYCOXIDASEI"/>
</dbReference>
<dbReference type="Gene3D" id="1.20.210.10">
    <property type="entry name" value="Cytochrome c oxidase-like, subunit I domain"/>
    <property type="match status" value="1"/>
</dbReference>
<dbReference type="GO" id="GO:0009060">
    <property type="term" value="P:aerobic respiration"/>
    <property type="evidence" value="ECO:0007669"/>
    <property type="project" value="InterPro"/>
</dbReference>
<keyword evidence="3" id="KW-0560">Oxidoreductase</keyword>
<gene>
    <name evidence="3" type="primary">ctaD</name>
    <name evidence="3" type="ORF">NFRAN_2232</name>
</gene>
<feature type="domain" description="Cytochrome oxidase subunit I profile" evidence="2">
    <location>
        <begin position="6"/>
        <end position="510"/>
    </location>
</feature>
<feature type="transmembrane region" description="Helical" evidence="1">
    <location>
        <begin position="25"/>
        <end position="45"/>
    </location>
</feature>
<dbReference type="InterPro" id="IPR023616">
    <property type="entry name" value="Cyt_c_oxase-like_su1_dom"/>
</dbReference>
<evidence type="ECO:0000313" key="3">
    <source>
        <dbReference type="EMBL" id="VFJ14554.1"/>
    </source>
</evidence>
<name>A0A484IFY2_9ARCH</name>
<sequence>MVLELKKPRPIWEIIFSTHHTDIGLLYIIASMVALFAGGGLAMAIRAELFLPGIQLFEGQADFARFFTVHGTTLLFLWLIPFGAGAGNYLIPIMVRYKDMAWPKLNAVAFWMIPPCMMMLWAGFSDTTWNAYPPYSILKAPGPSADLWIVALKLLGLSSVLGAINFTVTILKMKHPDLPLMKMSLFSWATLVTSLMIIVAIPTFAASLVMLYTDRLGVTGFFNPEMGGDPIAYQHLFWFTFHPEVYIFLLPGIGMMYEMIPTFSRKPLFSYYSGVIALVVIAIIGFGSWAHHMFAVGMSFTEKTVFMVGTLAAVPSSAMHVFNFLATMWGGRIKFAAPMLFSVGAILLFFSAGAGGVVNSAMPLDFLTHDSYWVVGHMHLFIMGTITLAFVGFIYYMFPMITGRMYDQRLAKIHFVLTFVGIALIFGVQHILGLYGMPRRVVDYLPIPELIIMNQIATFGGWAIGASFILFLYNMIKSAMFGKPANPKDPFELGTGVEYYYDYARRDPHH</sequence>
<proteinExistence type="predicted"/>
<feature type="transmembrane region" description="Helical" evidence="1">
    <location>
        <begin position="147"/>
        <end position="173"/>
    </location>
</feature>
<dbReference type="GO" id="GO:0020037">
    <property type="term" value="F:heme binding"/>
    <property type="evidence" value="ECO:0007669"/>
    <property type="project" value="InterPro"/>
</dbReference>
<accession>A0A484IFY2</accession>
<dbReference type="KEGG" id="nfn:NFRAN_2232"/>
<feature type="transmembrane region" description="Helical" evidence="1">
    <location>
        <begin position="378"/>
        <end position="398"/>
    </location>
</feature>
<feature type="transmembrane region" description="Helical" evidence="1">
    <location>
        <begin position="337"/>
        <end position="358"/>
    </location>
</feature>
<evidence type="ECO:0000256" key="1">
    <source>
        <dbReference type="SAM" id="Phobius"/>
    </source>
</evidence>
<dbReference type="GO" id="GO:0016020">
    <property type="term" value="C:membrane"/>
    <property type="evidence" value="ECO:0007669"/>
    <property type="project" value="InterPro"/>
</dbReference>
<dbReference type="GO" id="GO:0016491">
    <property type="term" value="F:oxidoreductase activity"/>
    <property type="evidence" value="ECO:0007669"/>
    <property type="project" value="UniProtKB-KW"/>
</dbReference>
<dbReference type="GO" id="GO:0004129">
    <property type="term" value="F:cytochrome-c oxidase activity"/>
    <property type="evidence" value="ECO:0007669"/>
    <property type="project" value="InterPro"/>
</dbReference>
<feature type="transmembrane region" description="Helical" evidence="1">
    <location>
        <begin position="107"/>
        <end position="124"/>
    </location>
</feature>
<dbReference type="SUPFAM" id="SSF81442">
    <property type="entry name" value="Cytochrome c oxidase subunit I-like"/>
    <property type="match status" value="1"/>
</dbReference>
<dbReference type="GO" id="GO:0022904">
    <property type="term" value="P:respiratory electron transport chain"/>
    <property type="evidence" value="ECO:0007669"/>
    <property type="project" value="TreeGrafter"/>
</dbReference>
<evidence type="ECO:0000313" key="4">
    <source>
        <dbReference type="Proteomes" id="UP000294299"/>
    </source>
</evidence>
<feature type="transmembrane region" description="Helical" evidence="1">
    <location>
        <begin position="410"/>
        <end position="432"/>
    </location>
</feature>
<feature type="transmembrane region" description="Helical" evidence="1">
    <location>
        <begin position="75"/>
        <end position="95"/>
    </location>
</feature>
<dbReference type="GeneID" id="39421465"/>
<organism evidence="3 4">
    <name type="scientific">Candidatus Nitrosocosmicus franklandianus</name>
    <dbReference type="NCBI Taxonomy" id="1798806"/>
    <lineage>
        <taxon>Archaea</taxon>
        <taxon>Nitrososphaerota</taxon>
        <taxon>Nitrososphaeria</taxon>
        <taxon>Nitrososphaerales</taxon>
        <taxon>Nitrososphaeraceae</taxon>
        <taxon>Candidatus Nitrosocosmicus</taxon>
    </lineage>
</organism>
<feature type="transmembrane region" description="Helical" evidence="1">
    <location>
        <begin position="269"/>
        <end position="292"/>
    </location>
</feature>
<dbReference type="GO" id="GO:0015990">
    <property type="term" value="P:electron transport coupled proton transport"/>
    <property type="evidence" value="ECO:0007669"/>
    <property type="project" value="TreeGrafter"/>
</dbReference>
<feature type="transmembrane region" description="Helical" evidence="1">
    <location>
        <begin position="232"/>
        <end position="257"/>
    </location>
</feature>
<dbReference type="EMBL" id="LR216287">
    <property type="protein sequence ID" value="VFJ14554.1"/>
    <property type="molecule type" value="Genomic_DNA"/>
</dbReference>